<keyword evidence="4" id="KW-0418">Kinase</keyword>
<feature type="domain" description="Protein kinase" evidence="3">
    <location>
        <begin position="1"/>
        <end position="185"/>
    </location>
</feature>
<protein>
    <submittedName>
        <fullName evidence="4">Kinase-like domain-containing protein</fullName>
    </submittedName>
</protein>
<evidence type="ECO:0000259" key="3">
    <source>
        <dbReference type="PROSITE" id="PS50011"/>
    </source>
</evidence>
<evidence type="ECO:0000313" key="5">
    <source>
        <dbReference type="Proteomes" id="UP000266673"/>
    </source>
</evidence>
<dbReference type="Proteomes" id="UP000266673">
    <property type="component" value="Unassembled WGS sequence"/>
</dbReference>
<evidence type="ECO:0000256" key="1">
    <source>
        <dbReference type="ARBA" id="ARBA00022741"/>
    </source>
</evidence>
<dbReference type="Pfam" id="PF07714">
    <property type="entry name" value="PK_Tyr_Ser-Thr"/>
    <property type="match status" value="1"/>
</dbReference>
<dbReference type="OrthoDB" id="346907at2759"/>
<evidence type="ECO:0000256" key="2">
    <source>
        <dbReference type="ARBA" id="ARBA00022840"/>
    </source>
</evidence>
<proteinExistence type="predicted"/>
<sequence length="224" mass="25729">MQFANNGNLREYLSVNFPRLQWSDKLGIAKNIACGLNFLHKYNIVHGNIHAKNILVHDGKPMIADFGVSKLMKSDISSARSIGEIPYIEPERLTNYSHKRDEKSDIYSLGVILWEISSGKRPFEFVQEREIISYILNGVRETPVKDTQTEYVEIYKSCWNQDPTIRPDASLVLDRLEKVTQHHQLTQEHNLIKCKKMDPSLCNVFSIRIDYSLSETVDSSLTVS</sequence>
<name>A0A397VPV7_9GLOM</name>
<keyword evidence="1" id="KW-0547">Nucleotide-binding</keyword>
<dbReference type="PIRSF" id="PIRSF000654">
    <property type="entry name" value="Integrin-linked_kinase"/>
    <property type="match status" value="1"/>
</dbReference>
<accession>A0A397VPV7</accession>
<dbReference type="AlphaFoldDB" id="A0A397VPV7"/>
<evidence type="ECO:0000313" key="4">
    <source>
        <dbReference type="EMBL" id="RIB23317.1"/>
    </source>
</evidence>
<dbReference type="InterPro" id="IPR000719">
    <property type="entry name" value="Prot_kinase_dom"/>
</dbReference>
<dbReference type="Gene3D" id="1.10.510.10">
    <property type="entry name" value="Transferase(Phosphotransferase) domain 1"/>
    <property type="match status" value="1"/>
</dbReference>
<keyword evidence="5" id="KW-1185">Reference proteome</keyword>
<dbReference type="PANTHER" id="PTHR44329:SF298">
    <property type="entry name" value="MIXED LINEAGE KINASE DOMAIN-LIKE PROTEIN"/>
    <property type="match status" value="1"/>
</dbReference>
<organism evidence="4 5">
    <name type="scientific">Gigaspora rosea</name>
    <dbReference type="NCBI Taxonomy" id="44941"/>
    <lineage>
        <taxon>Eukaryota</taxon>
        <taxon>Fungi</taxon>
        <taxon>Fungi incertae sedis</taxon>
        <taxon>Mucoromycota</taxon>
        <taxon>Glomeromycotina</taxon>
        <taxon>Glomeromycetes</taxon>
        <taxon>Diversisporales</taxon>
        <taxon>Gigasporaceae</taxon>
        <taxon>Gigaspora</taxon>
    </lineage>
</organism>
<keyword evidence="4" id="KW-0808">Transferase</keyword>
<dbReference type="InterPro" id="IPR051681">
    <property type="entry name" value="Ser/Thr_Kinases-Pseudokinases"/>
</dbReference>
<keyword evidence="2" id="KW-0067">ATP-binding</keyword>
<dbReference type="GO" id="GO:0004674">
    <property type="term" value="F:protein serine/threonine kinase activity"/>
    <property type="evidence" value="ECO:0007669"/>
    <property type="project" value="TreeGrafter"/>
</dbReference>
<dbReference type="InterPro" id="IPR011009">
    <property type="entry name" value="Kinase-like_dom_sf"/>
</dbReference>
<dbReference type="InterPro" id="IPR001245">
    <property type="entry name" value="Ser-Thr/Tyr_kinase_cat_dom"/>
</dbReference>
<dbReference type="STRING" id="44941.A0A397VPV7"/>
<dbReference type="PROSITE" id="PS50011">
    <property type="entry name" value="PROTEIN_KINASE_DOM"/>
    <property type="match status" value="1"/>
</dbReference>
<reference evidence="4 5" key="1">
    <citation type="submission" date="2018-06" db="EMBL/GenBank/DDBJ databases">
        <title>Comparative genomics reveals the genomic features of Rhizophagus irregularis, R. cerebriforme, R. diaphanum and Gigaspora rosea, and their symbiotic lifestyle signature.</title>
        <authorList>
            <person name="Morin E."/>
            <person name="San Clemente H."/>
            <person name="Chen E.C.H."/>
            <person name="De La Providencia I."/>
            <person name="Hainaut M."/>
            <person name="Kuo A."/>
            <person name="Kohler A."/>
            <person name="Murat C."/>
            <person name="Tang N."/>
            <person name="Roy S."/>
            <person name="Loubradou J."/>
            <person name="Henrissat B."/>
            <person name="Grigoriev I.V."/>
            <person name="Corradi N."/>
            <person name="Roux C."/>
            <person name="Martin F.M."/>
        </authorList>
    </citation>
    <scope>NUCLEOTIDE SEQUENCE [LARGE SCALE GENOMIC DNA]</scope>
    <source>
        <strain evidence="4 5">DAOM 194757</strain>
    </source>
</reference>
<gene>
    <name evidence="4" type="ORF">C2G38_1959650</name>
</gene>
<dbReference type="PANTHER" id="PTHR44329">
    <property type="entry name" value="SERINE/THREONINE-PROTEIN KINASE TNNI3K-RELATED"/>
    <property type="match status" value="1"/>
</dbReference>
<dbReference type="PRINTS" id="PR00109">
    <property type="entry name" value="TYRKINASE"/>
</dbReference>
<dbReference type="GO" id="GO:0005524">
    <property type="term" value="F:ATP binding"/>
    <property type="evidence" value="ECO:0007669"/>
    <property type="project" value="UniProtKB-KW"/>
</dbReference>
<dbReference type="SUPFAM" id="SSF56112">
    <property type="entry name" value="Protein kinase-like (PK-like)"/>
    <property type="match status" value="1"/>
</dbReference>
<dbReference type="EMBL" id="QKWP01000268">
    <property type="protein sequence ID" value="RIB23317.1"/>
    <property type="molecule type" value="Genomic_DNA"/>
</dbReference>
<comment type="caution">
    <text evidence="4">The sequence shown here is derived from an EMBL/GenBank/DDBJ whole genome shotgun (WGS) entry which is preliminary data.</text>
</comment>